<evidence type="ECO:0000313" key="8">
    <source>
        <dbReference type="EMBL" id="SHJ67894.1"/>
    </source>
</evidence>
<keyword evidence="1 3" id="KW-0807">Transducer</keyword>
<comment type="similarity">
    <text evidence="2">Belongs to the methyl-accepting chemotaxis (MCP) protein family.</text>
</comment>
<dbReference type="SMART" id="SM00283">
    <property type="entry name" value="MA"/>
    <property type="match status" value="1"/>
</dbReference>
<proteinExistence type="inferred from homology"/>
<dbReference type="Gene3D" id="1.10.287.950">
    <property type="entry name" value="Methyl-accepting chemotaxis protein"/>
    <property type="match status" value="1"/>
</dbReference>
<feature type="transmembrane region" description="Helical" evidence="5">
    <location>
        <begin position="112"/>
        <end position="132"/>
    </location>
</feature>
<organism evidence="8 9">
    <name type="scientific">Reichenbachiella agariperforans</name>
    <dbReference type="NCBI Taxonomy" id="156994"/>
    <lineage>
        <taxon>Bacteria</taxon>
        <taxon>Pseudomonadati</taxon>
        <taxon>Bacteroidota</taxon>
        <taxon>Cytophagia</taxon>
        <taxon>Cytophagales</taxon>
        <taxon>Reichenbachiellaceae</taxon>
        <taxon>Reichenbachiella</taxon>
    </lineage>
</organism>
<dbReference type="SMART" id="SM00304">
    <property type="entry name" value="HAMP"/>
    <property type="match status" value="1"/>
</dbReference>
<dbReference type="PROSITE" id="PS50885">
    <property type="entry name" value="HAMP"/>
    <property type="match status" value="1"/>
</dbReference>
<feature type="transmembrane region" description="Helical" evidence="5">
    <location>
        <begin position="42"/>
        <end position="61"/>
    </location>
</feature>
<gene>
    <name evidence="8" type="ORF">SAMN04488028_101878</name>
</gene>
<evidence type="ECO:0000259" key="7">
    <source>
        <dbReference type="PROSITE" id="PS50885"/>
    </source>
</evidence>
<dbReference type="Pfam" id="PF00015">
    <property type="entry name" value="MCPsignal"/>
    <property type="match status" value="1"/>
</dbReference>
<feature type="transmembrane region" description="Helical" evidence="5">
    <location>
        <begin position="20"/>
        <end position="36"/>
    </location>
</feature>
<dbReference type="GO" id="GO:0016020">
    <property type="term" value="C:membrane"/>
    <property type="evidence" value="ECO:0007669"/>
    <property type="project" value="InterPro"/>
</dbReference>
<feature type="coiled-coil region" evidence="4">
    <location>
        <begin position="319"/>
        <end position="346"/>
    </location>
</feature>
<dbReference type="Gene3D" id="1.20.120.1530">
    <property type="match status" value="1"/>
</dbReference>
<evidence type="ECO:0000256" key="1">
    <source>
        <dbReference type="ARBA" id="ARBA00023224"/>
    </source>
</evidence>
<keyword evidence="4" id="KW-0175">Coiled coil</keyword>
<sequence length="640" mass="70451">MNSEMSVAFEKVIQKSENTVLYLVFGLFLFGVGIAFQYDTWLFGLGVGGLNLLLCLMVRFFFSGTFLFRATTASVMAIFMLQFVAQLHGLFEMHFWFFIFPIILIHFRDWRIYIPFGLIVTVHHVLIFGLYLDGQPEYMNYLYESSDVAVSTFLYHMGLAVLGLVASAISSYRLKKETLNNIQSNMELSARLEEMDRMTLDVKKIAADITTKQNDREENQSTSQMLASLGDDFSNAIHGLIDETNSVVNTVGVNGDLKSRMAIEGKAGNWKKMAESINQMLVSISVPVLKVTDIAQSMASGDLTQRYDVASQGDVKMLADHLNQALDNLSDLLVQISKDIASLEERSEMMLLSGQEMEGSTHEIVGAITQMSSGAQRQLSSIENISQVLEHTLDTARGLEGRTMEVMESAKQGTENSERGKEIVQAVVSDMEKISGYSQNTKESIAVLNDRSTEISRVLGVITDISSQTNLLALNAAIEAAQAGESGRGFAVVAEEIRKLAEGSRKSAQEIEKLVSDVKRDTENATKVIDEMNISVTSGVSSSQKTAEVFNVITESYQASYNLSKQILDDSKLQVQSMSGAVTDVESVVVVAEQTAAGTEEVNSSATELSNGMANYMNISRQLNNMATELKRGIGRFKLN</sequence>
<feature type="domain" description="HAMP" evidence="7">
    <location>
        <begin position="282"/>
        <end position="334"/>
    </location>
</feature>
<feature type="transmembrane region" description="Helical" evidence="5">
    <location>
        <begin position="152"/>
        <end position="172"/>
    </location>
</feature>
<dbReference type="EMBL" id="FRAA01000001">
    <property type="protein sequence ID" value="SHJ67894.1"/>
    <property type="molecule type" value="Genomic_DNA"/>
</dbReference>
<accession>A0A1M6L9P7</accession>
<keyword evidence="5" id="KW-1133">Transmembrane helix</keyword>
<name>A0A1M6L9P7_REIAG</name>
<protein>
    <submittedName>
        <fullName evidence="8">Methyl-accepting chemotaxis protein (MCP) signalling domain-containing protein</fullName>
    </submittedName>
</protein>
<keyword evidence="5" id="KW-0472">Membrane</keyword>
<evidence type="ECO:0000256" key="5">
    <source>
        <dbReference type="SAM" id="Phobius"/>
    </source>
</evidence>
<keyword evidence="9" id="KW-1185">Reference proteome</keyword>
<dbReference type="Pfam" id="PF18947">
    <property type="entry name" value="HAMP_2"/>
    <property type="match status" value="1"/>
</dbReference>
<evidence type="ECO:0000256" key="3">
    <source>
        <dbReference type="PROSITE-ProRule" id="PRU00284"/>
    </source>
</evidence>
<dbReference type="RefSeq" id="WP_073119691.1">
    <property type="nucleotide sequence ID" value="NZ_FRAA01000001.1"/>
</dbReference>
<dbReference type="GO" id="GO:0007165">
    <property type="term" value="P:signal transduction"/>
    <property type="evidence" value="ECO:0007669"/>
    <property type="project" value="UniProtKB-KW"/>
</dbReference>
<dbReference type="CDD" id="cd06225">
    <property type="entry name" value="HAMP"/>
    <property type="match status" value="1"/>
</dbReference>
<evidence type="ECO:0000313" key="9">
    <source>
        <dbReference type="Proteomes" id="UP000184474"/>
    </source>
</evidence>
<evidence type="ECO:0000259" key="6">
    <source>
        <dbReference type="PROSITE" id="PS50111"/>
    </source>
</evidence>
<dbReference type="PANTHER" id="PTHR32089:SF112">
    <property type="entry name" value="LYSOZYME-LIKE PROTEIN-RELATED"/>
    <property type="match status" value="1"/>
</dbReference>
<feature type="domain" description="Methyl-accepting transducer" evidence="6">
    <location>
        <begin position="353"/>
        <end position="610"/>
    </location>
</feature>
<dbReference type="STRING" id="156994.SAMN04488028_101878"/>
<dbReference type="InterPro" id="IPR004089">
    <property type="entry name" value="MCPsignal_dom"/>
</dbReference>
<dbReference type="AlphaFoldDB" id="A0A1M6L9P7"/>
<evidence type="ECO:0000256" key="2">
    <source>
        <dbReference type="ARBA" id="ARBA00029447"/>
    </source>
</evidence>
<dbReference type="InterPro" id="IPR003660">
    <property type="entry name" value="HAMP_dom"/>
</dbReference>
<feature type="transmembrane region" description="Helical" evidence="5">
    <location>
        <begin position="91"/>
        <end position="107"/>
    </location>
</feature>
<keyword evidence="5" id="KW-0812">Transmembrane</keyword>
<dbReference type="PROSITE" id="PS50111">
    <property type="entry name" value="CHEMOTAXIS_TRANSDUC_2"/>
    <property type="match status" value="1"/>
</dbReference>
<dbReference type="PANTHER" id="PTHR32089">
    <property type="entry name" value="METHYL-ACCEPTING CHEMOTAXIS PROTEIN MCPB"/>
    <property type="match status" value="1"/>
</dbReference>
<evidence type="ECO:0000256" key="4">
    <source>
        <dbReference type="SAM" id="Coils"/>
    </source>
</evidence>
<reference evidence="9" key="1">
    <citation type="submission" date="2016-11" db="EMBL/GenBank/DDBJ databases">
        <authorList>
            <person name="Varghese N."/>
            <person name="Submissions S."/>
        </authorList>
    </citation>
    <scope>NUCLEOTIDE SEQUENCE [LARGE SCALE GENOMIC DNA]</scope>
    <source>
        <strain evidence="9">DSM 26134</strain>
    </source>
</reference>
<dbReference type="SUPFAM" id="SSF58104">
    <property type="entry name" value="Methyl-accepting chemotaxis protein (MCP) signaling domain"/>
    <property type="match status" value="1"/>
</dbReference>
<dbReference type="CDD" id="cd11386">
    <property type="entry name" value="MCP_signal"/>
    <property type="match status" value="1"/>
</dbReference>
<dbReference type="Proteomes" id="UP000184474">
    <property type="component" value="Unassembled WGS sequence"/>
</dbReference>